<dbReference type="Pfam" id="PF12796">
    <property type="entry name" value="Ank_2"/>
    <property type="match status" value="2"/>
</dbReference>
<evidence type="ECO:0000256" key="2">
    <source>
        <dbReference type="ARBA" id="ARBA00023043"/>
    </source>
</evidence>
<dbReference type="PROSITE" id="PS50088">
    <property type="entry name" value="ANK_REPEAT"/>
    <property type="match status" value="2"/>
</dbReference>
<dbReference type="PRINTS" id="PR01415">
    <property type="entry name" value="ANKYRIN"/>
</dbReference>
<dbReference type="SUPFAM" id="SSF48403">
    <property type="entry name" value="Ankyrin repeat"/>
    <property type="match status" value="1"/>
</dbReference>
<keyword evidence="1" id="KW-0677">Repeat</keyword>
<proteinExistence type="predicted"/>
<gene>
    <name evidence="3" type="ORF">METZ01_LOCUS468238</name>
</gene>
<evidence type="ECO:0000313" key="3">
    <source>
        <dbReference type="EMBL" id="SVE15384.1"/>
    </source>
</evidence>
<protein>
    <submittedName>
        <fullName evidence="3">Uncharacterized protein</fullName>
    </submittedName>
</protein>
<dbReference type="PANTHER" id="PTHR24171">
    <property type="entry name" value="ANKYRIN REPEAT DOMAIN-CONTAINING PROTEIN 39-RELATED"/>
    <property type="match status" value="1"/>
</dbReference>
<dbReference type="AlphaFoldDB" id="A0A383B674"/>
<name>A0A383B674_9ZZZZ</name>
<evidence type="ECO:0000256" key="1">
    <source>
        <dbReference type="ARBA" id="ARBA00022737"/>
    </source>
</evidence>
<dbReference type="SMART" id="SM00248">
    <property type="entry name" value="ANK"/>
    <property type="match status" value="4"/>
</dbReference>
<dbReference type="PROSITE" id="PS51257">
    <property type="entry name" value="PROKAR_LIPOPROTEIN"/>
    <property type="match status" value="1"/>
</dbReference>
<keyword evidence="2" id="KW-0040">ANK repeat</keyword>
<dbReference type="Gene3D" id="1.25.40.20">
    <property type="entry name" value="Ankyrin repeat-containing domain"/>
    <property type="match status" value="2"/>
</dbReference>
<organism evidence="3">
    <name type="scientific">marine metagenome</name>
    <dbReference type="NCBI Taxonomy" id="408172"/>
    <lineage>
        <taxon>unclassified sequences</taxon>
        <taxon>metagenomes</taxon>
        <taxon>ecological metagenomes</taxon>
    </lineage>
</organism>
<dbReference type="PROSITE" id="PS50297">
    <property type="entry name" value="ANK_REP_REGION"/>
    <property type="match status" value="1"/>
</dbReference>
<dbReference type="InterPro" id="IPR036770">
    <property type="entry name" value="Ankyrin_rpt-contain_sf"/>
</dbReference>
<sequence>MKHLLLTTIAAVVLVGCGKSQQESIAVDMILKSATADIDPKSSIQNAAKAGNIEVVKKHLASGVDVNEDAGFGMTALQNAAAFGHREVVELLIANGADVNIRNLMNLTALDQASMLDFTDTIDLLRKHGGKTGAELWAEESILGAANIGDIKLVEKYLSDGADVNEKGDSGETALHLAATKAVTELLISKGADVNAMNDFGNTPLDEFDEGETANLLRKHGGKTGEKLKAEGK</sequence>
<dbReference type="InterPro" id="IPR002110">
    <property type="entry name" value="Ankyrin_rpt"/>
</dbReference>
<accession>A0A383B674</accession>
<dbReference type="EMBL" id="UINC01197749">
    <property type="protein sequence ID" value="SVE15384.1"/>
    <property type="molecule type" value="Genomic_DNA"/>
</dbReference>
<reference evidence="3" key="1">
    <citation type="submission" date="2018-05" db="EMBL/GenBank/DDBJ databases">
        <authorList>
            <person name="Lanie J.A."/>
            <person name="Ng W.-L."/>
            <person name="Kazmierczak K.M."/>
            <person name="Andrzejewski T.M."/>
            <person name="Davidsen T.M."/>
            <person name="Wayne K.J."/>
            <person name="Tettelin H."/>
            <person name="Glass J.I."/>
            <person name="Rusch D."/>
            <person name="Podicherti R."/>
            <person name="Tsui H.-C.T."/>
            <person name="Winkler M.E."/>
        </authorList>
    </citation>
    <scope>NUCLEOTIDE SEQUENCE</scope>
</reference>